<dbReference type="SMART" id="SM00086">
    <property type="entry name" value="PAC"/>
    <property type="match status" value="1"/>
</dbReference>
<dbReference type="InterPro" id="IPR000700">
    <property type="entry name" value="PAS-assoc_C"/>
</dbReference>
<dbReference type="PANTHER" id="PTHR46663:SF3">
    <property type="entry name" value="SLL0267 PROTEIN"/>
    <property type="match status" value="1"/>
</dbReference>
<keyword evidence="3" id="KW-0812">Transmembrane</keyword>
<dbReference type="NCBIfam" id="TIGR00254">
    <property type="entry name" value="GGDEF"/>
    <property type="match status" value="1"/>
</dbReference>
<gene>
    <name evidence="8" type="ORF">BOW53_08175</name>
</gene>
<dbReference type="InterPro" id="IPR035965">
    <property type="entry name" value="PAS-like_dom_sf"/>
</dbReference>
<feature type="domain" description="GGDEF" evidence="7">
    <location>
        <begin position="608"/>
        <end position="741"/>
    </location>
</feature>
<feature type="domain" description="PAC" evidence="5">
    <location>
        <begin position="526"/>
        <end position="576"/>
    </location>
</feature>
<dbReference type="Gene3D" id="6.10.340.10">
    <property type="match status" value="1"/>
</dbReference>
<dbReference type="Gene3D" id="3.30.70.270">
    <property type="match status" value="1"/>
</dbReference>
<dbReference type="EMBL" id="MPRL01000027">
    <property type="protein sequence ID" value="OOZ40339.1"/>
    <property type="molecule type" value="Genomic_DNA"/>
</dbReference>
<evidence type="ECO:0000313" key="9">
    <source>
        <dbReference type="Proteomes" id="UP000191110"/>
    </source>
</evidence>
<dbReference type="GO" id="GO:0007165">
    <property type="term" value="P:signal transduction"/>
    <property type="evidence" value="ECO:0007669"/>
    <property type="project" value="InterPro"/>
</dbReference>
<dbReference type="FunFam" id="3.30.70.270:FF:000001">
    <property type="entry name" value="Diguanylate cyclase domain protein"/>
    <property type="match status" value="1"/>
</dbReference>
<keyword evidence="9" id="KW-1185">Reference proteome</keyword>
<dbReference type="SUPFAM" id="SSF55785">
    <property type="entry name" value="PYP-like sensor domain (PAS domain)"/>
    <property type="match status" value="1"/>
</dbReference>
<dbReference type="PROSITE" id="PS50112">
    <property type="entry name" value="PAS"/>
    <property type="match status" value="1"/>
</dbReference>
<evidence type="ECO:0008006" key="10">
    <source>
        <dbReference type="Google" id="ProtNLM"/>
    </source>
</evidence>
<dbReference type="Pfam" id="PF00990">
    <property type="entry name" value="GGDEF"/>
    <property type="match status" value="1"/>
</dbReference>
<dbReference type="PROSITE" id="PS50887">
    <property type="entry name" value="GGDEF"/>
    <property type="match status" value="1"/>
</dbReference>
<dbReference type="Pfam" id="PF00672">
    <property type="entry name" value="HAMP"/>
    <property type="match status" value="1"/>
</dbReference>
<evidence type="ECO:0000256" key="1">
    <source>
        <dbReference type="ARBA" id="ARBA00001946"/>
    </source>
</evidence>
<sequence>MFNNIKLKTVSWLFAVLIATLCGVLALTNVYLNRNITLIDTTWQHYQTDRSEKARLESSLRAAIGYGGMIHNFKNYVLRHDHHYREEVHTDIGAVRAILKQFSALTSSTAEEVALEDIRNVVAQYDEQLHMAAAMIDNERTTGEIDRAVRINDQPALRGMQTLGQVLKTNDMADALLSKGRIVADIRAAIGYGGFIHYYKNYLLRSEAELLNQARRHLQMALQSIERYRQQPTNRAEEVALQDITAMLTEYSGQLQHISKLFIEDVDVDEIDRRVKIDDKPALRGLQALDREISLQVERSSSRVSEALLVVTRTLSVGTWGVIISMLLVALFAFWLMQARVIGPLLRLTRSMTQLAKNDLDIEIALHYRDNELGEMAQAVRVFKRNMVERKQAEDELEAANQEMNAQLENIHRLREKSEDQTTKALALAEGLAAARETAEQAVARAEKDEQQVSAILNSVRDAIITSSAEGIIETFNPGAEDIFGYKAHEVIGKSVSLLMPEEMRETHAGYMNRFAEGYATRDVNTTVEQTAQRRNGETFAAEITLSSMRMGKALKVMAVMRDITERKRAEEEIKRMAMSDPLTGLANRNRFNSRLMESIALANRYKQDMVLMLIDLDRFKPVNDTYGHPVGDALLQQVAQIMLDCFREVDTVARLGGDEFAVILNGEEITEELQVPAQRLIEQISQPQVIEGHTINIGASIGISCYPSCSTDIEELQRQADEALYQAKNGGRNTFKLYCETSSPAVSTES</sequence>
<reference evidence="8 9" key="1">
    <citation type="submission" date="2016-11" db="EMBL/GenBank/DDBJ databases">
        <title>Mixed transmission modes and dynamic genome evolution in an obligate animal-bacterial symbiosis.</title>
        <authorList>
            <person name="Russell S.L."/>
            <person name="Corbett-Detig R.B."/>
            <person name="Cavanaugh C.M."/>
        </authorList>
    </citation>
    <scope>NUCLEOTIDE SEQUENCE [LARGE SCALE GENOMIC DNA]</scope>
    <source>
        <strain evidence="8">Sveles-Q1</strain>
    </source>
</reference>
<evidence type="ECO:0000256" key="3">
    <source>
        <dbReference type="SAM" id="Phobius"/>
    </source>
</evidence>
<evidence type="ECO:0000259" key="6">
    <source>
        <dbReference type="PROSITE" id="PS50885"/>
    </source>
</evidence>
<dbReference type="GO" id="GO:0016020">
    <property type="term" value="C:membrane"/>
    <property type="evidence" value="ECO:0007669"/>
    <property type="project" value="InterPro"/>
</dbReference>
<dbReference type="RefSeq" id="WP_078483599.1">
    <property type="nucleotide sequence ID" value="NZ_MPRL01000027.1"/>
</dbReference>
<evidence type="ECO:0000259" key="7">
    <source>
        <dbReference type="PROSITE" id="PS50887"/>
    </source>
</evidence>
<dbReference type="InterPro" id="IPR052163">
    <property type="entry name" value="DGC-Regulatory_Protein"/>
</dbReference>
<feature type="domain" description="HAMP" evidence="6">
    <location>
        <begin position="339"/>
        <end position="392"/>
    </location>
</feature>
<dbReference type="Proteomes" id="UP000191110">
    <property type="component" value="Unassembled WGS sequence"/>
</dbReference>
<feature type="transmembrane region" description="Helical" evidence="3">
    <location>
        <begin position="317"/>
        <end position="337"/>
    </location>
</feature>
<dbReference type="InterPro" id="IPR003660">
    <property type="entry name" value="HAMP_dom"/>
</dbReference>
<proteinExistence type="predicted"/>
<organism evidence="8 9">
    <name type="scientific">Solemya pervernicosa gill symbiont</name>
    <dbReference type="NCBI Taxonomy" id="642797"/>
    <lineage>
        <taxon>Bacteria</taxon>
        <taxon>Pseudomonadati</taxon>
        <taxon>Pseudomonadota</taxon>
        <taxon>Gammaproteobacteria</taxon>
        <taxon>sulfur-oxidizing symbionts</taxon>
    </lineage>
</organism>
<keyword evidence="2" id="KW-0175">Coiled coil</keyword>
<dbReference type="SMART" id="SM00267">
    <property type="entry name" value="GGDEF"/>
    <property type="match status" value="1"/>
</dbReference>
<dbReference type="SMART" id="SM00091">
    <property type="entry name" value="PAS"/>
    <property type="match status" value="1"/>
</dbReference>
<keyword evidence="3" id="KW-1133">Transmembrane helix</keyword>
<dbReference type="SUPFAM" id="SSF158472">
    <property type="entry name" value="HAMP domain-like"/>
    <property type="match status" value="1"/>
</dbReference>
<dbReference type="InterPro" id="IPR029787">
    <property type="entry name" value="Nucleotide_cyclase"/>
</dbReference>
<comment type="cofactor">
    <cofactor evidence="1">
        <name>Mg(2+)</name>
        <dbReference type="ChEBI" id="CHEBI:18420"/>
    </cofactor>
</comment>
<evidence type="ECO:0000256" key="2">
    <source>
        <dbReference type="SAM" id="Coils"/>
    </source>
</evidence>
<dbReference type="InterPro" id="IPR001610">
    <property type="entry name" value="PAC"/>
</dbReference>
<dbReference type="Gene3D" id="3.30.450.20">
    <property type="entry name" value="PAS domain"/>
    <property type="match status" value="1"/>
</dbReference>
<dbReference type="PANTHER" id="PTHR46663">
    <property type="entry name" value="DIGUANYLATE CYCLASE DGCT-RELATED"/>
    <property type="match status" value="1"/>
</dbReference>
<dbReference type="OrthoDB" id="9812260at2"/>
<dbReference type="InterPro" id="IPR043128">
    <property type="entry name" value="Rev_trsase/Diguanyl_cyclase"/>
</dbReference>
<evidence type="ECO:0000259" key="5">
    <source>
        <dbReference type="PROSITE" id="PS50113"/>
    </source>
</evidence>
<dbReference type="GO" id="GO:0006355">
    <property type="term" value="P:regulation of DNA-templated transcription"/>
    <property type="evidence" value="ECO:0007669"/>
    <property type="project" value="InterPro"/>
</dbReference>
<dbReference type="PROSITE" id="PS50885">
    <property type="entry name" value="HAMP"/>
    <property type="match status" value="1"/>
</dbReference>
<dbReference type="CDD" id="cd00130">
    <property type="entry name" value="PAS"/>
    <property type="match status" value="1"/>
</dbReference>
<keyword evidence="3" id="KW-0472">Membrane</keyword>
<dbReference type="InterPro" id="IPR013767">
    <property type="entry name" value="PAS_fold"/>
</dbReference>
<dbReference type="CDD" id="cd06225">
    <property type="entry name" value="HAMP"/>
    <property type="match status" value="1"/>
</dbReference>
<dbReference type="PROSITE" id="PS50113">
    <property type="entry name" value="PAC"/>
    <property type="match status" value="1"/>
</dbReference>
<evidence type="ECO:0000259" key="4">
    <source>
        <dbReference type="PROSITE" id="PS50112"/>
    </source>
</evidence>
<dbReference type="AlphaFoldDB" id="A0A1T2L5H7"/>
<dbReference type="InterPro" id="IPR000014">
    <property type="entry name" value="PAS"/>
</dbReference>
<protein>
    <recommendedName>
        <fullName evidence="10">Diguanylate cyclase</fullName>
    </recommendedName>
</protein>
<feature type="domain" description="PAS" evidence="4">
    <location>
        <begin position="449"/>
        <end position="519"/>
    </location>
</feature>
<dbReference type="SUPFAM" id="SSF55073">
    <property type="entry name" value="Nucleotide cyclase"/>
    <property type="match status" value="1"/>
</dbReference>
<dbReference type="SMART" id="SM00304">
    <property type="entry name" value="HAMP"/>
    <property type="match status" value="1"/>
</dbReference>
<dbReference type="Pfam" id="PF00989">
    <property type="entry name" value="PAS"/>
    <property type="match status" value="1"/>
</dbReference>
<dbReference type="GO" id="GO:0003824">
    <property type="term" value="F:catalytic activity"/>
    <property type="evidence" value="ECO:0007669"/>
    <property type="project" value="UniProtKB-ARBA"/>
</dbReference>
<dbReference type="CDD" id="cd01949">
    <property type="entry name" value="GGDEF"/>
    <property type="match status" value="1"/>
</dbReference>
<feature type="coiled-coil region" evidence="2">
    <location>
        <begin position="383"/>
        <end position="452"/>
    </location>
</feature>
<name>A0A1T2L5H7_9GAMM</name>
<accession>A0A1T2L5H7</accession>
<dbReference type="NCBIfam" id="TIGR00229">
    <property type="entry name" value="sensory_box"/>
    <property type="match status" value="1"/>
</dbReference>
<comment type="caution">
    <text evidence="8">The sequence shown here is derived from an EMBL/GenBank/DDBJ whole genome shotgun (WGS) entry which is preliminary data.</text>
</comment>
<evidence type="ECO:0000313" key="8">
    <source>
        <dbReference type="EMBL" id="OOZ40339.1"/>
    </source>
</evidence>
<dbReference type="InterPro" id="IPR000160">
    <property type="entry name" value="GGDEF_dom"/>
</dbReference>